<dbReference type="InterPro" id="IPR001254">
    <property type="entry name" value="Trypsin_dom"/>
</dbReference>
<proteinExistence type="predicted"/>
<dbReference type="Pfam" id="PF00089">
    <property type="entry name" value="Trypsin"/>
    <property type="match status" value="2"/>
</dbReference>
<dbReference type="PROSITE" id="PS50240">
    <property type="entry name" value="TRYPSIN_DOM"/>
    <property type="match status" value="2"/>
</dbReference>
<dbReference type="PANTHER" id="PTHR24271">
    <property type="entry name" value="KALLIKREIN-RELATED"/>
    <property type="match status" value="1"/>
</dbReference>
<dbReference type="InterPro" id="IPR012224">
    <property type="entry name" value="Pept_S1A_FX"/>
</dbReference>
<protein>
    <recommendedName>
        <fullName evidence="9">Peptidase S1 domain-containing protein</fullName>
    </recommendedName>
</protein>
<dbReference type="PRINTS" id="PR00722">
    <property type="entry name" value="CHYMOTRYPSIN"/>
</dbReference>
<keyword evidence="11" id="KW-1185">Reference proteome</keyword>
<dbReference type="InterPro" id="IPR033116">
    <property type="entry name" value="TRYPSIN_SER"/>
</dbReference>
<dbReference type="InterPro" id="IPR001314">
    <property type="entry name" value="Peptidase_S1A"/>
</dbReference>
<dbReference type="Proteomes" id="UP000288216">
    <property type="component" value="Unassembled WGS sequence"/>
</dbReference>
<dbReference type="STRING" id="75743.A0A401NKJ7"/>
<evidence type="ECO:0000256" key="5">
    <source>
        <dbReference type="ARBA" id="ARBA00023157"/>
    </source>
</evidence>
<dbReference type="PROSITE" id="PS00135">
    <property type="entry name" value="TRYPSIN_SER"/>
    <property type="match status" value="1"/>
</dbReference>
<dbReference type="EMBL" id="BFAA01005086">
    <property type="protein sequence ID" value="GCB61390.1"/>
    <property type="molecule type" value="Genomic_DNA"/>
</dbReference>
<feature type="active site" description="Charge relay system" evidence="6">
    <location>
        <position position="317"/>
    </location>
</feature>
<dbReference type="SMART" id="SM00020">
    <property type="entry name" value="Tryp_SPc"/>
    <property type="match status" value="1"/>
</dbReference>
<dbReference type="PIRSF" id="PIRSF001143">
    <property type="entry name" value="Factor_X"/>
    <property type="match status" value="1"/>
</dbReference>
<organism evidence="10 11">
    <name type="scientific">Scyliorhinus torazame</name>
    <name type="common">Cloudy catshark</name>
    <name type="synonym">Catulus torazame</name>
    <dbReference type="NCBI Taxonomy" id="75743"/>
    <lineage>
        <taxon>Eukaryota</taxon>
        <taxon>Metazoa</taxon>
        <taxon>Chordata</taxon>
        <taxon>Craniata</taxon>
        <taxon>Vertebrata</taxon>
        <taxon>Chondrichthyes</taxon>
        <taxon>Elasmobranchii</taxon>
        <taxon>Galeomorphii</taxon>
        <taxon>Galeoidea</taxon>
        <taxon>Carcharhiniformes</taxon>
        <taxon>Scyliorhinidae</taxon>
        <taxon>Scyliorhinus</taxon>
    </lineage>
</organism>
<gene>
    <name evidence="10" type="ORF">scyTo_0011306</name>
</gene>
<keyword evidence="3 7" id="KW-0378">Hydrolase</keyword>
<evidence type="ECO:0000256" key="2">
    <source>
        <dbReference type="ARBA" id="ARBA00022729"/>
    </source>
</evidence>
<dbReference type="FunFam" id="2.40.10.10:FF:000005">
    <property type="entry name" value="Serine protease 37"/>
    <property type="match status" value="1"/>
</dbReference>
<dbReference type="InterPro" id="IPR009003">
    <property type="entry name" value="Peptidase_S1_PA"/>
</dbReference>
<dbReference type="CDD" id="cd00190">
    <property type="entry name" value="Tryp_SPc"/>
    <property type="match status" value="1"/>
</dbReference>
<dbReference type="InterPro" id="IPR043504">
    <property type="entry name" value="Peptidase_S1_PA_chymotrypsin"/>
</dbReference>
<dbReference type="OMA" id="RRICKEQ"/>
<name>A0A401NKJ7_SCYTO</name>
<dbReference type="GO" id="GO:0007596">
    <property type="term" value="P:blood coagulation"/>
    <property type="evidence" value="ECO:0007669"/>
    <property type="project" value="InterPro"/>
</dbReference>
<dbReference type="GO" id="GO:0005509">
    <property type="term" value="F:calcium ion binding"/>
    <property type="evidence" value="ECO:0007669"/>
    <property type="project" value="InterPro"/>
</dbReference>
<evidence type="ECO:0000259" key="9">
    <source>
        <dbReference type="PROSITE" id="PS50240"/>
    </source>
</evidence>
<evidence type="ECO:0000256" key="4">
    <source>
        <dbReference type="ARBA" id="ARBA00022825"/>
    </source>
</evidence>
<evidence type="ECO:0000256" key="6">
    <source>
        <dbReference type="PIRSR" id="PIRSR001143-1"/>
    </source>
</evidence>
<keyword evidence="4 7" id="KW-0720">Serine protease</keyword>
<evidence type="ECO:0000256" key="8">
    <source>
        <dbReference type="SAM" id="MobiDB-lite"/>
    </source>
</evidence>
<dbReference type="AlphaFoldDB" id="A0A401NKJ7"/>
<accession>A0A401NKJ7</accession>
<reference evidence="10 11" key="1">
    <citation type="journal article" date="2018" name="Nat. Ecol. Evol.">
        <title>Shark genomes provide insights into elasmobranch evolution and the origin of vertebrates.</title>
        <authorList>
            <person name="Hara Y"/>
            <person name="Yamaguchi K"/>
            <person name="Onimaru K"/>
            <person name="Kadota M"/>
            <person name="Koyanagi M"/>
            <person name="Keeley SD"/>
            <person name="Tatsumi K"/>
            <person name="Tanaka K"/>
            <person name="Motone F"/>
            <person name="Kageyama Y"/>
            <person name="Nozu R"/>
            <person name="Adachi N"/>
            <person name="Nishimura O"/>
            <person name="Nakagawa R"/>
            <person name="Tanegashima C"/>
            <person name="Kiyatake I"/>
            <person name="Matsumoto R"/>
            <person name="Murakumo K"/>
            <person name="Nishida K"/>
            <person name="Terakita A"/>
            <person name="Kuratani S"/>
            <person name="Sato K"/>
            <person name="Hyodo S Kuraku.S."/>
        </authorList>
    </citation>
    <scope>NUCLEOTIDE SEQUENCE [LARGE SCALE GENOMIC DNA]</scope>
</reference>
<feature type="region of interest" description="Disordered" evidence="8">
    <location>
        <begin position="190"/>
        <end position="212"/>
    </location>
</feature>
<feature type="domain" description="Peptidase S1" evidence="9">
    <location>
        <begin position="123"/>
        <end position="362"/>
    </location>
</feature>
<sequence>MIIYFLTPGDDCVEIIGGQNVRPHSKPYMASIQLHKRHVCGGVLIKPGWVLTAAHCNREFKQQNITVVVGTDSLSRGKDKSAQRLAVKHKIPHLRFDSKTFENDIMLLQGDSGGPLIYHGAEIIGGREVKPHSKPYMVSIQGYSNGKNSYNHFCGGALIRTRWVLTAAHCYNSTSNRSLRVVLGAHSLSRNEKSQQKLPVKEQHPHPGFNKRTPENDIMLLELFNEAKINKYVKLLKLPKDKGADVKPRTSCEVAGWGLTTINSRHPSDTLQEVKLNVIDRKTCNSKDYYNHKPDVTMNMICAGDSKGRKDTCSGDSGGPLICRNKYKGIVSYGRGCAVPKKPGIYTLISKKYLNWIEKIIGVQTYNMTAVENVESLFYF</sequence>
<dbReference type="FunFam" id="2.40.10.10:FF:000120">
    <property type="entry name" value="Putative serine protease"/>
    <property type="match status" value="1"/>
</dbReference>
<feature type="active site" description="Charge relay system" evidence="6">
    <location>
        <position position="169"/>
    </location>
</feature>
<evidence type="ECO:0000313" key="10">
    <source>
        <dbReference type="EMBL" id="GCB61390.1"/>
    </source>
</evidence>
<evidence type="ECO:0000256" key="7">
    <source>
        <dbReference type="RuleBase" id="RU363034"/>
    </source>
</evidence>
<evidence type="ECO:0000256" key="1">
    <source>
        <dbReference type="ARBA" id="ARBA00022670"/>
    </source>
</evidence>
<dbReference type="OrthoDB" id="6755574at2759"/>
<dbReference type="GO" id="GO:0006508">
    <property type="term" value="P:proteolysis"/>
    <property type="evidence" value="ECO:0007669"/>
    <property type="project" value="UniProtKB-KW"/>
</dbReference>
<feature type="active site" description="Charge relay system" evidence="6">
    <location>
        <position position="217"/>
    </location>
</feature>
<dbReference type="InterPro" id="IPR018114">
    <property type="entry name" value="TRYPSIN_HIS"/>
</dbReference>
<dbReference type="Gene3D" id="2.40.10.10">
    <property type="entry name" value="Trypsin-like serine proteases"/>
    <property type="match status" value="3"/>
</dbReference>
<dbReference type="PANTHER" id="PTHR24271:SF52">
    <property type="entry name" value="GRANZYME K"/>
    <property type="match status" value="1"/>
</dbReference>
<keyword evidence="2" id="KW-0732">Signal</keyword>
<keyword evidence="5" id="KW-1015">Disulfide bond</keyword>
<dbReference type="SUPFAM" id="SSF50494">
    <property type="entry name" value="Trypsin-like serine proteases"/>
    <property type="match status" value="2"/>
</dbReference>
<dbReference type="PROSITE" id="PS00134">
    <property type="entry name" value="TRYPSIN_HIS"/>
    <property type="match status" value="1"/>
</dbReference>
<evidence type="ECO:0000256" key="3">
    <source>
        <dbReference type="ARBA" id="ARBA00022801"/>
    </source>
</evidence>
<evidence type="ECO:0000313" key="11">
    <source>
        <dbReference type="Proteomes" id="UP000288216"/>
    </source>
</evidence>
<feature type="domain" description="Peptidase S1" evidence="9">
    <location>
        <begin position="15"/>
        <end position="109"/>
    </location>
</feature>
<comment type="caution">
    <text evidence="10">The sequence shown here is derived from an EMBL/GenBank/DDBJ whole genome shotgun (WGS) entry which is preliminary data.</text>
</comment>
<feature type="compositionally biased region" description="Basic and acidic residues" evidence="8">
    <location>
        <begin position="190"/>
        <end position="205"/>
    </location>
</feature>
<dbReference type="GO" id="GO:0004252">
    <property type="term" value="F:serine-type endopeptidase activity"/>
    <property type="evidence" value="ECO:0007669"/>
    <property type="project" value="InterPro"/>
</dbReference>
<keyword evidence="1 7" id="KW-0645">Protease</keyword>